<accession>A0A0R3WY62</accession>
<protein>
    <submittedName>
        <fullName evidence="1 3">Uncharacterized protein</fullName>
    </submittedName>
</protein>
<gene>
    <name evidence="1" type="ORF">TTAC_LOCUS5687</name>
</gene>
<evidence type="ECO:0000313" key="3">
    <source>
        <dbReference type="WBParaSite" id="TTAC_0000570201-mRNA-1"/>
    </source>
</evidence>
<dbReference type="Proteomes" id="UP000274429">
    <property type="component" value="Unassembled WGS sequence"/>
</dbReference>
<name>A0A0R3WY62_HYDTA</name>
<reference evidence="1 2" key="2">
    <citation type="submission" date="2018-11" db="EMBL/GenBank/DDBJ databases">
        <authorList>
            <consortium name="Pathogen Informatics"/>
        </authorList>
    </citation>
    <scope>NUCLEOTIDE SEQUENCE [LARGE SCALE GENOMIC DNA]</scope>
</reference>
<dbReference type="AlphaFoldDB" id="A0A0R3WY62"/>
<dbReference type="EMBL" id="UYWX01008568">
    <property type="protein sequence ID" value="VDM27441.1"/>
    <property type="molecule type" value="Genomic_DNA"/>
</dbReference>
<reference evidence="3" key="1">
    <citation type="submission" date="2017-02" db="UniProtKB">
        <authorList>
            <consortium name="WormBaseParasite"/>
        </authorList>
    </citation>
    <scope>IDENTIFICATION</scope>
</reference>
<evidence type="ECO:0000313" key="2">
    <source>
        <dbReference type="Proteomes" id="UP000274429"/>
    </source>
</evidence>
<sequence length="177" mass="20227">MEDRRHLDFNSEVAETSLDTTKLLDEIEELEARLNLPLSLKLCRSSLVRSLAADAWHLRTSKQSAFSKDPVPPDSSCFTKEEAMASQMHLISEMRQQAARKLKRISAKERTRIIDSVRIYSFDELLRQHIRVVAASRGDCDPDTDSTAEMDDIHLGFGQDLEFVTFCRDCLIESLHD</sequence>
<evidence type="ECO:0000313" key="1">
    <source>
        <dbReference type="EMBL" id="VDM27441.1"/>
    </source>
</evidence>
<dbReference type="STRING" id="6205.A0A0R3WY62"/>
<proteinExistence type="predicted"/>
<keyword evidence="2" id="KW-1185">Reference proteome</keyword>
<dbReference type="WBParaSite" id="TTAC_0000570201-mRNA-1">
    <property type="protein sequence ID" value="TTAC_0000570201-mRNA-1"/>
    <property type="gene ID" value="TTAC_0000570201"/>
</dbReference>
<organism evidence="3">
    <name type="scientific">Hydatigena taeniaeformis</name>
    <name type="common">Feline tapeworm</name>
    <name type="synonym">Taenia taeniaeformis</name>
    <dbReference type="NCBI Taxonomy" id="6205"/>
    <lineage>
        <taxon>Eukaryota</taxon>
        <taxon>Metazoa</taxon>
        <taxon>Spiralia</taxon>
        <taxon>Lophotrochozoa</taxon>
        <taxon>Platyhelminthes</taxon>
        <taxon>Cestoda</taxon>
        <taxon>Eucestoda</taxon>
        <taxon>Cyclophyllidea</taxon>
        <taxon>Taeniidae</taxon>
        <taxon>Hydatigera</taxon>
    </lineage>
</organism>